<feature type="coiled-coil region" evidence="6">
    <location>
        <begin position="602"/>
        <end position="643"/>
    </location>
</feature>
<dbReference type="EMBL" id="JAHLZN010000007">
    <property type="protein sequence ID" value="MBU6113462.1"/>
    <property type="molecule type" value="Genomic_DNA"/>
</dbReference>
<name>A0ABS6GVJ2_MAMLE</name>
<dbReference type="InterPro" id="IPR050534">
    <property type="entry name" value="Coronavir_polyprotein_1ab"/>
</dbReference>
<dbReference type="RefSeq" id="WP_194200291.1">
    <property type="nucleotide sequence ID" value="NZ_JADGLT010000087.1"/>
</dbReference>
<dbReference type="PANTHER" id="PTHR43788">
    <property type="entry name" value="DNA2/NAM7 HELICASE FAMILY MEMBER"/>
    <property type="match status" value="1"/>
</dbReference>
<evidence type="ECO:0000256" key="5">
    <source>
        <dbReference type="ARBA" id="ARBA00022840"/>
    </source>
</evidence>
<evidence type="ECO:0000259" key="7">
    <source>
        <dbReference type="Pfam" id="PF13086"/>
    </source>
</evidence>
<sequence length="1055" mass="122542">MDSLVNNTLSAWLLVESLNPGEVKYDDDSTMQKSNFLNGKKQKRLQSFASYYDIWNDERFKIAEEDKKNGKRIFRLYRNCFMFKEIDKEIRNIFDDDKEIFNLNKTKCYGYTFQTDETGKVISDSLHIPMIMSALKEIRKDKSANIEESFNDSKDKFAKKFNEIIADELIDEKKLVRLDEAYQDYFAVLVSENAGMHRHYFAIEYVKNSDTPDPDFNSFFITDIERARKDPNETLKAYIEGIDDSERTEVHENKAIFDKFLNPIYLPDGRWPSQIEHKLYLMQQLAVNSITNSKEHISSVNGPPGTGKTTLLKDIFAHLVVERAKAFAKLDVPWHAFESVKIHETDSKTIKVLKEEFTKFKMVVTSSNNGAVENISKDLPKLEEVVRNPEKTSNPQYEADYKNAVDELKSFGTVASNLIGEPAWGLFSGVFGKSKNINNVMQQILNSDSETDNKQKPFVKLLQDENKDINSQLAVKWKECKKEFNEELKKVKELKQLSIEAYRKYKENEQLLMEEKDLKVDIEKINAQLKESDEVLSNKNAELEDANKELQYRKEQIETINEMIQTSNQKGLFEKMISIFNANEDDSQNKYKEEKIKLLEEQKAYHTKSNTLQNNIKNLENDIKGYEKKLKFNEERIKDYNVKLAEFNKYKEKSDVTFPDSNFWDENNYGKRQVENLWNSKELHYRRGLLFLKAMKLQKLLLVANNGPVYYAMQDFKNRNAYLDSAPERVKNAWNVMHLIFPVVSTTFASFANMYRGLPKDFIDYLFIDEAGQAIPQAAVGALYRSKKVVAVGDPIQIEPVVTMESNLIDNIRKGYNIHEHLLSKESSVQSVADLANKYGYWKPEIEGDEENKNWIGIPLWVHRRCLNPMFTIANQIAYNNKMVLPEYITDLGKTGWHDIKGNASQRQFVKKQGDKVIELLINDWRQAKEKKEYEPSVFVISPFTEVQRQIKNSARNRLVNSVDDERKKIIKWIDKSIGTVHTFQGKEAKKVYFVIGTDSNQDGAVNWSCEKPNLLNVAVTRAKNEFYVIGDKERIKSKPYYSNIDAEANIDNLK</sequence>
<keyword evidence="10" id="KW-1185">Reference proteome</keyword>
<dbReference type="InterPro" id="IPR041677">
    <property type="entry name" value="DNA2/NAM7_AAA_11"/>
</dbReference>
<dbReference type="Gene3D" id="3.40.50.300">
    <property type="entry name" value="P-loop containing nucleotide triphosphate hydrolases"/>
    <property type="match status" value="3"/>
</dbReference>
<evidence type="ECO:0000256" key="3">
    <source>
        <dbReference type="ARBA" id="ARBA00022801"/>
    </source>
</evidence>
<dbReference type="InterPro" id="IPR027417">
    <property type="entry name" value="P-loop_NTPase"/>
</dbReference>
<evidence type="ECO:0000256" key="6">
    <source>
        <dbReference type="SAM" id="Coils"/>
    </source>
</evidence>
<proteinExistence type="inferred from homology"/>
<keyword evidence="6" id="KW-0175">Coiled coil</keyword>
<dbReference type="Proteomes" id="UP000770161">
    <property type="component" value="Unassembled WGS sequence"/>
</dbReference>
<dbReference type="SUPFAM" id="SSF52540">
    <property type="entry name" value="P-loop containing nucleoside triphosphate hydrolases"/>
    <property type="match status" value="1"/>
</dbReference>
<dbReference type="GO" id="GO:0005524">
    <property type="term" value="F:ATP binding"/>
    <property type="evidence" value="ECO:0007669"/>
    <property type="project" value="UniProtKB-KW"/>
</dbReference>
<evidence type="ECO:0000256" key="2">
    <source>
        <dbReference type="ARBA" id="ARBA00022741"/>
    </source>
</evidence>
<keyword evidence="5 9" id="KW-0067">ATP-binding</keyword>
<feature type="domain" description="DNA2/NAM7 helicase-like C-terminal" evidence="8">
    <location>
        <begin position="916"/>
        <end position="1033"/>
    </location>
</feature>
<organism evidence="9 10">
    <name type="scientific">Mammaliicoccus lentus</name>
    <name type="common">Staphylococcus lentus</name>
    <dbReference type="NCBI Taxonomy" id="42858"/>
    <lineage>
        <taxon>Bacteria</taxon>
        <taxon>Bacillati</taxon>
        <taxon>Bacillota</taxon>
        <taxon>Bacilli</taxon>
        <taxon>Bacillales</taxon>
        <taxon>Staphylococcaceae</taxon>
        <taxon>Mammaliicoccus</taxon>
    </lineage>
</organism>
<feature type="coiled-coil region" evidence="6">
    <location>
        <begin position="508"/>
        <end position="563"/>
    </location>
</feature>
<keyword evidence="3" id="KW-0378">Hydrolase</keyword>
<protein>
    <submittedName>
        <fullName evidence="9">ATP-binding protein</fullName>
    </submittedName>
</protein>
<gene>
    <name evidence="9" type="ORF">KQ656_05805</name>
</gene>
<comment type="similarity">
    <text evidence="1">Belongs to the DNA2/NAM7 helicase family.</text>
</comment>
<dbReference type="Pfam" id="PF13086">
    <property type="entry name" value="AAA_11"/>
    <property type="match status" value="1"/>
</dbReference>
<dbReference type="PANTHER" id="PTHR43788:SF8">
    <property type="entry name" value="DNA-BINDING PROTEIN SMUBP-2"/>
    <property type="match status" value="1"/>
</dbReference>
<evidence type="ECO:0000256" key="4">
    <source>
        <dbReference type="ARBA" id="ARBA00022806"/>
    </source>
</evidence>
<evidence type="ECO:0000313" key="9">
    <source>
        <dbReference type="EMBL" id="MBU6113462.1"/>
    </source>
</evidence>
<evidence type="ECO:0000313" key="10">
    <source>
        <dbReference type="Proteomes" id="UP000770161"/>
    </source>
</evidence>
<feature type="domain" description="DNA2/NAM7 helicase helicase" evidence="7">
    <location>
        <begin position="745"/>
        <end position="803"/>
    </location>
</feature>
<evidence type="ECO:0000256" key="1">
    <source>
        <dbReference type="ARBA" id="ARBA00007913"/>
    </source>
</evidence>
<dbReference type="Pfam" id="PF13087">
    <property type="entry name" value="AAA_12"/>
    <property type="match status" value="1"/>
</dbReference>
<keyword evidence="2" id="KW-0547">Nucleotide-binding</keyword>
<comment type="caution">
    <text evidence="9">The sequence shown here is derived from an EMBL/GenBank/DDBJ whole genome shotgun (WGS) entry which is preliminary data.</text>
</comment>
<dbReference type="InterPro" id="IPR041679">
    <property type="entry name" value="DNA2/NAM7-like_C"/>
</dbReference>
<evidence type="ECO:0000259" key="8">
    <source>
        <dbReference type="Pfam" id="PF13087"/>
    </source>
</evidence>
<keyword evidence="4" id="KW-0347">Helicase</keyword>
<accession>A0ABS6GVJ2</accession>
<reference evidence="9 10" key="1">
    <citation type="submission" date="2021-06" db="EMBL/GenBank/DDBJ databases">
        <title>Staphylococcus lentus K169 genome sequencing.</title>
        <authorList>
            <person name="Sundareshan S."/>
            <person name="Akhila D.S."/>
            <person name="Prachi D."/>
            <person name="Sivakumar R."/>
            <person name="Rajendhran J."/>
            <person name="Isloor S."/>
            <person name="Hegde N.R."/>
        </authorList>
    </citation>
    <scope>NUCLEOTIDE SEQUENCE [LARGE SCALE GENOMIC DNA]</scope>
    <source>
        <strain evidence="9 10">K169</strain>
    </source>
</reference>